<keyword evidence="7" id="KW-0472">Membrane</keyword>
<dbReference type="InterPro" id="IPR011990">
    <property type="entry name" value="TPR-like_helical_dom_sf"/>
</dbReference>
<keyword evidence="9" id="KW-1185">Reference proteome</keyword>
<keyword evidence="2" id="KW-0963">Cytoplasm</keyword>
<feature type="transmembrane region" description="Helical" evidence="7">
    <location>
        <begin position="6"/>
        <end position="25"/>
    </location>
</feature>
<evidence type="ECO:0000256" key="7">
    <source>
        <dbReference type="SAM" id="Phobius"/>
    </source>
</evidence>
<evidence type="ECO:0000256" key="5">
    <source>
        <dbReference type="ARBA" id="ARBA00040665"/>
    </source>
</evidence>
<keyword evidence="7" id="KW-0812">Transmembrane</keyword>
<dbReference type="PANTHER" id="PTHR46630">
    <property type="entry name" value="TETRATRICOPEPTIDE REPEAT PROTEIN 29"/>
    <property type="match status" value="1"/>
</dbReference>
<evidence type="ECO:0000256" key="6">
    <source>
        <dbReference type="ARBA" id="ARBA00044739"/>
    </source>
</evidence>
<keyword evidence="7" id="KW-1133">Transmembrane helix</keyword>
<evidence type="ECO:0000256" key="2">
    <source>
        <dbReference type="ARBA" id="ARBA00022490"/>
    </source>
</evidence>
<protein>
    <recommendedName>
        <fullName evidence="5">Tetratricopeptide repeat protein 29</fullName>
    </recommendedName>
</protein>
<evidence type="ECO:0000313" key="9">
    <source>
        <dbReference type="Proteomes" id="UP001159427"/>
    </source>
</evidence>
<comment type="function">
    <text evidence="6">Axonemal protein which is implicated in axonemal and/or peri-axonemal structure assembly and regulates flagellum assembly and beating and therefore sperm motility.</text>
</comment>
<dbReference type="Proteomes" id="UP001159427">
    <property type="component" value="Unassembled WGS sequence"/>
</dbReference>
<sequence length="159" mass="17822">MDDVTDVGLAFCIGVLVAAFLLATNRVPKALQIFKECLKLLNNEAFRSEKDFVRSLTRGVYVQMFNGYRLISDHKSAIECGEKLLVLLRGSGERESEGNVAYELAKLYDHQRKFKVAEELFKKSLNIVKETGNKQLEGSCYGNLGRVLWSLGENAKARG</sequence>
<keyword evidence="3" id="KW-0677">Repeat</keyword>
<proteinExistence type="predicted"/>
<dbReference type="EMBL" id="CALNXI010003191">
    <property type="protein sequence ID" value="CAH3192472.1"/>
    <property type="molecule type" value="Genomic_DNA"/>
</dbReference>
<gene>
    <name evidence="8" type="ORF">PEVE_00023945</name>
</gene>
<evidence type="ECO:0000313" key="8">
    <source>
        <dbReference type="EMBL" id="CAH3192472.1"/>
    </source>
</evidence>
<dbReference type="Gene3D" id="1.25.40.10">
    <property type="entry name" value="Tetratricopeptide repeat domain"/>
    <property type="match status" value="1"/>
</dbReference>
<evidence type="ECO:0000256" key="4">
    <source>
        <dbReference type="ARBA" id="ARBA00022803"/>
    </source>
</evidence>
<comment type="caution">
    <text evidence="8">The sequence shown here is derived from an EMBL/GenBank/DDBJ whole genome shotgun (WGS) entry which is preliminary data.</text>
</comment>
<dbReference type="SUPFAM" id="SSF48452">
    <property type="entry name" value="TPR-like"/>
    <property type="match status" value="1"/>
</dbReference>
<comment type="subcellular location">
    <subcellularLocation>
        <location evidence="1">Cytoplasm</location>
    </subcellularLocation>
</comment>
<dbReference type="InterPro" id="IPR051476">
    <property type="entry name" value="Bac_ResReg_Asp_Phosphatase"/>
</dbReference>
<dbReference type="Pfam" id="PF13424">
    <property type="entry name" value="TPR_12"/>
    <property type="match status" value="1"/>
</dbReference>
<reference evidence="8 9" key="1">
    <citation type="submission" date="2022-05" db="EMBL/GenBank/DDBJ databases">
        <authorList>
            <consortium name="Genoscope - CEA"/>
            <person name="William W."/>
        </authorList>
    </citation>
    <scope>NUCLEOTIDE SEQUENCE [LARGE SCALE GENOMIC DNA]</scope>
</reference>
<dbReference type="PANTHER" id="PTHR46630:SF1">
    <property type="entry name" value="TETRATRICOPEPTIDE REPEAT PROTEIN 29"/>
    <property type="match status" value="1"/>
</dbReference>
<evidence type="ECO:0000256" key="3">
    <source>
        <dbReference type="ARBA" id="ARBA00022737"/>
    </source>
</evidence>
<name>A0ABN8SPL7_9CNID</name>
<feature type="non-terminal residue" evidence="8">
    <location>
        <position position="159"/>
    </location>
</feature>
<evidence type="ECO:0000256" key="1">
    <source>
        <dbReference type="ARBA" id="ARBA00004496"/>
    </source>
</evidence>
<accession>A0ABN8SPL7</accession>
<keyword evidence="4" id="KW-0802">TPR repeat</keyword>
<organism evidence="8 9">
    <name type="scientific">Porites evermanni</name>
    <dbReference type="NCBI Taxonomy" id="104178"/>
    <lineage>
        <taxon>Eukaryota</taxon>
        <taxon>Metazoa</taxon>
        <taxon>Cnidaria</taxon>
        <taxon>Anthozoa</taxon>
        <taxon>Hexacorallia</taxon>
        <taxon>Scleractinia</taxon>
        <taxon>Fungiina</taxon>
        <taxon>Poritidae</taxon>
        <taxon>Porites</taxon>
    </lineage>
</organism>